<evidence type="ECO:0000313" key="9">
    <source>
        <dbReference type="Proteomes" id="UP000182658"/>
    </source>
</evidence>
<dbReference type="InParanoid" id="A0A1J7J4Y5"/>
<evidence type="ECO:0000256" key="4">
    <source>
        <dbReference type="ARBA" id="ARBA00023002"/>
    </source>
</evidence>
<keyword evidence="2" id="KW-0285">Flavoprotein</keyword>
<dbReference type="Proteomes" id="UP000182658">
    <property type="component" value="Unassembled WGS sequence"/>
</dbReference>
<dbReference type="GO" id="GO:0071949">
    <property type="term" value="F:FAD binding"/>
    <property type="evidence" value="ECO:0007669"/>
    <property type="project" value="InterPro"/>
</dbReference>
<dbReference type="Gene3D" id="3.50.50.60">
    <property type="entry name" value="FAD/NAD(P)-binding domain"/>
    <property type="match status" value="1"/>
</dbReference>
<gene>
    <name evidence="8" type="ORF">CONLIGDRAFT_658786</name>
</gene>
<keyword evidence="9" id="KW-1185">Reference proteome</keyword>
<dbReference type="GO" id="GO:0004497">
    <property type="term" value="F:monooxygenase activity"/>
    <property type="evidence" value="ECO:0007669"/>
    <property type="project" value="UniProtKB-KW"/>
</dbReference>
<dbReference type="STRING" id="1408157.A0A1J7J4Y5"/>
<organism evidence="8 9">
    <name type="scientific">Coniochaeta ligniaria NRRL 30616</name>
    <dbReference type="NCBI Taxonomy" id="1408157"/>
    <lineage>
        <taxon>Eukaryota</taxon>
        <taxon>Fungi</taxon>
        <taxon>Dikarya</taxon>
        <taxon>Ascomycota</taxon>
        <taxon>Pezizomycotina</taxon>
        <taxon>Sordariomycetes</taxon>
        <taxon>Sordariomycetidae</taxon>
        <taxon>Coniochaetales</taxon>
        <taxon>Coniochaetaceae</taxon>
        <taxon>Coniochaeta</taxon>
    </lineage>
</organism>
<feature type="domain" description="FAD-binding" evidence="7">
    <location>
        <begin position="21"/>
        <end position="351"/>
    </location>
</feature>
<dbReference type="AlphaFoldDB" id="A0A1J7J4Y5"/>
<dbReference type="InterPro" id="IPR002938">
    <property type="entry name" value="FAD-bd"/>
</dbReference>
<dbReference type="SUPFAM" id="SSF51905">
    <property type="entry name" value="FAD/NAD(P)-binding domain"/>
    <property type="match status" value="1"/>
</dbReference>
<evidence type="ECO:0000259" key="7">
    <source>
        <dbReference type="Pfam" id="PF01494"/>
    </source>
</evidence>
<accession>A0A1J7J4Y5</accession>
<keyword evidence="5" id="KW-0503">Monooxygenase</keyword>
<dbReference type="EMBL" id="KV875093">
    <property type="protein sequence ID" value="OIW35199.1"/>
    <property type="molecule type" value="Genomic_DNA"/>
</dbReference>
<dbReference type="OrthoDB" id="16820at2759"/>
<keyword evidence="3" id="KW-0274">FAD</keyword>
<comment type="similarity">
    <text evidence="1">Belongs to the paxM FAD-dependent monooxygenase family.</text>
</comment>
<evidence type="ECO:0000256" key="6">
    <source>
        <dbReference type="SAM" id="MobiDB-lite"/>
    </source>
</evidence>
<sequence>MAITRATGPDGVAKPNSTGITVIVIGLGYAGCVAAVECHRKGHTVIVFEQAPEIKALGDVIGITGNAAQVISKWGDGKVQDQLEPFLCDYARQNIHNSKGELLVSHTMLGYSAGSGYAANRGDMAVVFYHHVKELGIEVHLGKRVTEYFETQEEAGVIVDGKRWSADCVLACDGVHSKARGFIIGKSDSPHSTGYAIYRAWINGEEALKDPDLAWLLEGDRDKMETFIGAETHCIVGTGRRCKDIVWTCTHRDVYDITESWSFPGKIEDALKVVEGWDPRIAKVMKKTPEKQLVDYKLLWRDPLPGWVSTHGRMMLVGDSAHPFLPTSGQGAGQAVEDAATVAICLELAGKRRIPLALRTSEKIRYARATLAQKIGIETRDAWHKTDWEAVKKNPKLLEMPRPAWLFGHDPQEYAYEEFATAALAVLTGDDEYVPRNVPPPGQSHRTGDFSGKKMKAWKVAHPEAKL</sequence>
<evidence type="ECO:0000313" key="8">
    <source>
        <dbReference type="EMBL" id="OIW35199.1"/>
    </source>
</evidence>
<dbReference type="PRINTS" id="PR00420">
    <property type="entry name" value="RNGMNOXGNASE"/>
</dbReference>
<dbReference type="SUPFAM" id="SSF54373">
    <property type="entry name" value="FAD-linked reductases, C-terminal domain"/>
    <property type="match status" value="1"/>
</dbReference>
<name>A0A1J7J4Y5_9PEZI</name>
<dbReference type="PANTHER" id="PTHR13789">
    <property type="entry name" value="MONOOXYGENASE"/>
    <property type="match status" value="1"/>
</dbReference>
<dbReference type="InterPro" id="IPR036188">
    <property type="entry name" value="FAD/NAD-bd_sf"/>
</dbReference>
<feature type="region of interest" description="Disordered" evidence="6">
    <location>
        <begin position="434"/>
        <end position="455"/>
    </location>
</feature>
<dbReference type="InterPro" id="IPR050493">
    <property type="entry name" value="FAD-dep_Monooxygenase_BioMet"/>
</dbReference>
<keyword evidence="4" id="KW-0560">Oxidoreductase</keyword>
<evidence type="ECO:0000256" key="5">
    <source>
        <dbReference type="ARBA" id="ARBA00023033"/>
    </source>
</evidence>
<evidence type="ECO:0000256" key="3">
    <source>
        <dbReference type="ARBA" id="ARBA00022827"/>
    </source>
</evidence>
<dbReference type="PANTHER" id="PTHR13789:SF236">
    <property type="entry name" value="MONOOXYGENASE, PUTATIVE (AFU_ORTHOLOGUE AFUA_6G12060)-RELATED"/>
    <property type="match status" value="1"/>
</dbReference>
<reference evidence="8 9" key="1">
    <citation type="submission" date="2016-10" db="EMBL/GenBank/DDBJ databases">
        <title>Draft genome sequence of Coniochaeta ligniaria NRRL30616, a lignocellulolytic fungus for bioabatement of inhibitors in plant biomass hydrolysates.</title>
        <authorList>
            <consortium name="DOE Joint Genome Institute"/>
            <person name="Jimenez D.J."/>
            <person name="Hector R.E."/>
            <person name="Riley R."/>
            <person name="Sun H."/>
            <person name="Grigoriev I.V."/>
            <person name="Van Elsas J.D."/>
            <person name="Nichols N.N."/>
        </authorList>
    </citation>
    <scope>NUCLEOTIDE SEQUENCE [LARGE SCALE GENOMIC DNA]</scope>
    <source>
        <strain evidence="8 9">NRRL 30616</strain>
    </source>
</reference>
<protein>
    <submittedName>
        <fullName evidence="8">FAD/NAD(P)-binding domain-containing protein</fullName>
    </submittedName>
</protein>
<proteinExistence type="inferred from homology"/>
<dbReference type="Pfam" id="PF01494">
    <property type="entry name" value="FAD_binding_3"/>
    <property type="match status" value="1"/>
</dbReference>
<evidence type="ECO:0000256" key="2">
    <source>
        <dbReference type="ARBA" id="ARBA00022630"/>
    </source>
</evidence>
<evidence type="ECO:0000256" key="1">
    <source>
        <dbReference type="ARBA" id="ARBA00007992"/>
    </source>
</evidence>